<dbReference type="SUPFAM" id="SSF52833">
    <property type="entry name" value="Thioredoxin-like"/>
    <property type="match status" value="3"/>
</dbReference>
<keyword evidence="6 10" id="KW-0697">Rotamase</keyword>
<dbReference type="EMBL" id="CP012333">
    <property type="protein sequence ID" value="AKU95784.1"/>
    <property type="molecule type" value="Genomic_DNA"/>
</dbReference>
<dbReference type="PATRIC" id="fig|1391654.3.peg.2486"/>
<reference evidence="14 15" key="1">
    <citation type="submission" date="2015-08" db="EMBL/GenBank/DDBJ databases">
        <authorList>
            <person name="Babu N.S."/>
            <person name="Beckwith C.J."/>
            <person name="Beseler K.G."/>
            <person name="Brison A."/>
            <person name="Carone J.V."/>
            <person name="Caskin T.P."/>
            <person name="Diamond M."/>
            <person name="Durham M.E."/>
            <person name="Foxe J.M."/>
            <person name="Go M."/>
            <person name="Henderson B.A."/>
            <person name="Jones I.B."/>
            <person name="McGettigan J.A."/>
            <person name="Micheletti S.J."/>
            <person name="Nasrallah M.E."/>
            <person name="Ortiz D."/>
            <person name="Piller C.R."/>
            <person name="Privatt S.R."/>
            <person name="Schneider S.L."/>
            <person name="Sharp S."/>
            <person name="Smith T.C."/>
            <person name="Stanton J.D."/>
            <person name="Ullery H.E."/>
            <person name="Wilson R.J."/>
            <person name="Serrano M.G."/>
            <person name="Buck G."/>
            <person name="Lee V."/>
            <person name="Wang Y."/>
            <person name="Carvalho R."/>
            <person name="Voegtly L."/>
            <person name="Shi R."/>
            <person name="Duckworth R."/>
            <person name="Johnson A."/>
            <person name="Loviza R."/>
            <person name="Walstead R."/>
            <person name="Shah Z."/>
            <person name="Kiflezghi M."/>
            <person name="Wade K."/>
            <person name="Ball S.L."/>
            <person name="Bradley K.W."/>
            <person name="Asai D.J."/>
            <person name="Bowman C.A."/>
            <person name="Russell D.A."/>
            <person name="Pope W.H."/>
            <person name="Jacobs-Sera D."/>
            <person name="Hendrix R.W."/>
            <person name="Hatfull G.F."/>
        </authorList>
    </citation>
    <scope>NUCLEOTIDE SEQUENCE [LARGE SCALE GENOMIC DNA]</scope>
    <source>
        <strain evidence="14 15">DSM 27648</strain>
    </source>
</reference>
<evidence type="ECO:0000256" key="8">
    <source>
        <dbReference type="ARBA" id="ARBA00023235"/>
    </source>
</evidence>
<evidence type="ECO:0000256" key="3">
    <source>
        <dbReference type="ARBA" id="ARBA00013194"/>
    </source>
</evidence>
<evidence type="ECO:0000256" key="4">
    <source>
        <dbReference type="ARBA" id="ARBA00022729"/>
    </source>
</evidence>
<dbReference type="InterPro" id="IPR036249">
    <property type="entry name" value="Thioredoxin-like_sf"/>
</dbReference>
<evidence type="ECO:0000256" key="5">
    <source>
        <dbReference type="ARBA" id="ARBA00023002"/>
    </source>
</evidence>
<name>A0A0K1PRP4_9BACT</name>
<keyword evidence="5" id="KW-0560">Oxidoreductase</keyword>
<dbReference type="PANTHER" id="PTHR13887">
    <property type="entry name" value="GLUTATHIONE S-TRANSFERASE KAPPA"/>
    <property type="match status" value="1"/>
</dbReference>
<comment type="catalytic activity">
    <reaction evidence="1 10">
        <text>[protein]-peptidylproline (omega=180) = [protein]-peptidylproline (omega=0)</text>
        <dbReference type="Rhea" id="RHEA:16237"/>
        <dbReference type="Rhea" id="RHEA-COMP:10747"/>
        <dbReference type="Rhea" id="RHEA-COMP:10748"/>
        <dbReference type="ChEBI" id="CHEBI:83833"/>
        <dbReference type="ChEBI" id="CHEBI:83834"/>
        <dbReference type="EC" id="5.2.1.8"/>
    </reaction>
</comment>
<evidence type="ECO:0000256" key="6">
    <source>
        <dbReference type="ARBA" id="ARBA00023110"/>
    </source>
</evidence>
<keyword evidence="7" id="KW-1015">Disulfide bond</keyword>
<dbReference type="FunFam" id="3.10.50.40:FF:000006">
    <property type="entry name" value="Peptidyl-prolyl cis-trans isomerase"/>
    <property type="match status" value="1"/>
</dbReference>
<feature type="domain" description="Thioredoxin" evidence="13">
    <location>
        <begin position="29"/>
        <end position="181"/>
    </location>
</feature>
<dbReference type="InterPro" id="IPR011767">
    <property type="entry name" value="GLR_AS"/>
</dbReference>
<feature type="signal peptide" evidence="11">
    <location>
        <begin position="1"/>
        <end position="23"/>
    </location>
</feature>
<dbReference type="Proteomes" id="UP000064967">
    <property type="component" value="Chromosome"/>
</dbReference>
<evidence type="ECO:0000256" key="7">
    <source>
        <dbReference type="ARBA" id="ARBA00023157"/>
    </source>
</evidence>
<keyword evidence="9" id="KW-0676">Redox-active center</keyword>
<dbReference type="SUPFAM" id="SSF54534">
    <property type="entry name" value="FKBP-like"/>
    <property type="match status" value="1"/>
</dbReference>
<dbReference type="STRING" id="1391654.AKJ09_02448"/>
<keyword evidence="4 11" id="KW-0732">Signal</keyword>
<dbReference type="KEGG" id="llu:AKJ09_02448"/>
<dbReference type="InterPro" id="IPR001179">
    <property type="entry name" value="PPIase_FKBP_dom"/>
</dbReference>
<dbReference type="GO" id="GO:0003755">
    <property type="term" value="F:peptidyl-prolyl cis-trans isomerase activity"/>
    <property type="evidence" value="ECO:0007669"/>
    <property type="project" value="UniProtKB-KW"/>
</dbReference>
<feature type="domain" description="Thioredoxin" evidence="13">
    <location>
        <begin position="464"/>
        <end position="649"/>
    </location>
</feature>
<keyword evidence="8 10" id="KW-0413">Isomerase</keyword>
<comment type="similarity">
    <text evidence="2">Belongs to the thioredoxin family. DsbA subfamily.</text>
</comment>
<dbReference type="RefSeq" id="WP_169927445.1">
    <property type="nucleotide sequence ID" value="NZ_CP012333.1"/>
</dbReference>
<evidence type="ECO:0000259" key="12">
    <source>
        <dbReference type="PROSITE" id="PS50059"/>
    </source>
</evidence>
<feature type="domain" description="PPIase FKBP-type" evidence="12">
    <location>
        <begin position="681"/>
        <end position="769"/>
    </location>
</feature>
<dbReference type="InterPro" id="IPR046357">
    <property type="entry name" value="PPIase_dom_sf"/>
</dbReference>
<evidence type="ECO:0000313" key="15">
    <source>
        <dbReference type="Proteomes" id="UP000064967"/>
    </source>
</evidence>
<dbReference type="EC" id="5.2.1.8" evidence="3 10"/>
<evidence type="ECO:0000256" key="11">
    <source>
        <dbReference type="SAM" id="SignalP"/>
    </source>
</evidence>
<evidence type="ECO:0000256" key="1">
    <source>
        <dbReference type="ARBA" id="ARBA00000971"/>
    </source>
</evidence>
<dbReference type="Gene3D" id="3.40.30.10">
    <property type="entry name" value="Glutaredoxin"/>
    <property type="match status" value="3"/>
</dbReference>
<dbReference type="PANTHER" id="PTHR13887:SF14">
    <property type="entry name" value="DISULFIDE BOND FORMATION PROTEIN D"/>
    <property type="match status" value="1"/>
</dbReference>
<dbReference type="AlphaFoldDB" id="A0A0K1PRP4"/>
<accession>A0A0K1PRP4</accession>
<dbReference type="InterPro" id="IPR013766">
    <property type="entry name" value="Thioredoxin_domain"/>
</dbReference>
<evidence type="ECO:0000313" key="14">
    <source>
        <dbReference type="EMBL" id="AKU95784.1"/>
    </source>
</evidence>
<dbReference type="InterPro" id="IPR012336">
    <property type="entry name" value="Thioredoxin-like_fold"/>
</dbReference>
<dbReference type="PROSITE" id="PS51352">
    <property type="entry name" value="THIOREDOXIN_2"/>
    <property type="match status" value="3"/>
</dbReference>
<dbReference type="GO" id="GO:0016491">
    <property type="term" value="F:oxidoreductase activity"/>
    <property type="evidence" value="ECO:0007669"/>
    <property type="project" value="UniProtKB-KW"/>
</dbReference>
<gene>
    <name evidence="14" type="ORF">AKJ09_02448</name>
</gene>
<evidence type="ECO:0000259" key="13">
    <source>
        <dbReference type="PROSITE" id="PS51352"/>
    </source>
</evidence>
<feature type="domain" description="Thioredoxin" evidence="13">
    <location>
        <begin position="208"/>
        <end position="443"/>
    </location>
</feature>
<feature type="chain" id="PRO_5005466461" description="peptidylprolyl isomerase" evidence="11">
    <location>
        <begin position="24"/>
        <end position="769"/>
    </location>
</feature>
<dbReference type="PROSITE" id="PS50059">
    <property type="entry name" value="FKBP_PPIASE"/>
    <property type="match status" value="1"/>
</dbReference>
<evidence type="ECO:0000256" key="9">
    <source>
        <dbReference type="ARBA" id="ARBA00023284"/>
    </source>
</evidence>
<evidence type="ECO:0000256" key="10">
    <source>
        <dbReference type="PROSITE-ProRule" id="PRU00277"/>
    </source>
</evidence>
<dbReference type="Gene3D" id="3.10.50.40">
    <property type="match status" value="1"/>
</dbReference>
<proteinExistence type="inferred from homology"/>
<dbReference type="PROSITE" id="PS00195">
    <property type="entry name" value="GLUTAREDOXIN_1"/>
    <property type="match status" value="1"/>
</dbReference>
<organism evidence="14 15">
    <name type="scientific">Labilithrix luteola</name>
    <dbReference type="NCBI Taxonomy" id="1391654"/>
    <lineage>
        <taxon>Bacteria</taxon>
        <taxon>Pseudomonadati</taxon>
        <taxon>Myxococcota</taxon>
        <taxon>Polyangia</taxon>
        <taxon>Polyangiales</taxon>
        <taxon>Labilitrichaceae</taxon>
        <taxon>Labilithrix</taxon>
    </lineage>
</organism>
<dbReference type="Pfam" id="PF13462">
    <property type="entry name" value="Thioredoxin_4"/>
    <property type="match status" value="3"/>
</dbReference>
<keyword evidence="15" id="KW-1185">Reference proteome</keyword>
<protein>
    <recommendedName>
        <fullName evidence="3 10">peptidylprolyl isomerase</fullName>
        <ecNumber evidence="3 10">5.2.1.8</ecNumber>
    </recommendedName>
</protein>
<evidence type="ECO:0000256" key="2">
    <source>
        <dbReference type="ARBA" id="ARBA00005791"/>
    </source>
</evidence>
<dbReference type="Pfam" id="PF00254">
    <property type="entry name" value="FKBP_C"/>
    <property type="match status" value="1"/>
</dbReference>
<sequence>MKSFARNTSIVATLTSLVVLANACGGAASTPATPAADANAKAAVGKVEAPAAEDDLVVPIFKDDATRGKRDALVTIVMFSDFQCPFCSRVEVTLDKVRETYGDDVRIVWKHEPLPFHQHAKIAAVIGEGLRAMKGDEAFWRYHDLVFRRQKDMSPESLRAWAVASGADAQELEQGLEKKTWEKKVERDVELAKTIGATGTPSFRINGLEFSGAQPFENFKAVIDGELAKAKSLVAEGVARDKVYRVLVAENFKKHVEEEDDEDEKEDVATVWKVPVAGSPVRGKADAPVTIVEFSDFQCPYCKKVGPTLDEIRKTYGDKVRIVWKDMPLSFHPRAMPAAEVARAARAAKGDAGFWDVHDKLFASQPKLEDADLEAVAKSAGLDVAKVMGAVKGQTYKKGIEADMLVGDDIQASGTPHFFINGRRLVGAQPLAKFKTIIDEELKKFDDQKGKVAAKDYYDSLMKTAKGAPEPERKIAAPPPANAPFMGAANGKVLIQQWSDFQCPFCSRVEGTIDELVKAYPTQVKVVWRDKPLPMHPDAPLAAEAAREAYAQKGNAGFAKMRKLMFDHQREDGLKRPALEGYAKEIGLDVAKFNAALDNHVHKAAIDADEKAGTDIGVNGTPSFVVGPYYISGAQPLTKFKRAVELALNPPPAPKAGVTDAKSGLVVQDVTVGKGREVKAGDKITVHYVGTLPDGTEFDSSRKRNQPFDFSIGNGMVIKGWEQGLIGMKVGGRRKLTIPPELGYGDRGAPPVIPPKATLLFDVELVSIQ</sequence>